<keyword evidence="5" id="KW-0677">Repeat</keyword>
<dbReference type="HOGENOM" id="CLU_004826_9_2_1"/>
<dbReference type="PANTHER" id="PTHR47333">
    <property type="entry name" value="VON WILLEBRAND FACTOR C AND EGF DOMAIN-CONTAINING PROTEIN"/>
    <property type="match status" value="1"/>
</dbReference>
<dbReference type="InterPro" id="IPR026823">
    <property type="entry name" value="cEGF"/>
</dbReference>
<dbReference type="InParanoid" id="K1QW91"/>
<dbReference type="InterPro" id="IPR052080">
    <property type="entry name" value="vWF_C/EGF_Fibrillin"/>
</dbReference>
<dbReference type="AlphaFoldDB" id="K1QW91"/>
<evidence type="ECO:0000256" key="4">
    <source>
        <dbReference type="ARBA" id="ARBA00022729"/>
    </source>
</evidence>
<dbReference type="SMART" id="SM00179">
    <property type="entry name" value="EGF_CA"/>
    <property type="match status" value="3"/>
</dbReference>
<comment type="subcellular location">
    <subcellularLocation>
        <location evidence="1">Secreted</location>
    </subcellularLocation>
</comment>
<dbReference type="InterPro" id="IPR000742">
    <property type="entry name" value="EGF"/>
</dbReference>
<dbReference type="GO" id="GO:0005576">
    <property type="term" value="C:extracellular region"/>
    <property type="evidence" value="ECO:0007669"/>
    <property type="project" value="UniProtKB-SubCell"/>
</dbReference>
<keyword evidence="2" id="KW-0964">Secreted</keyword>
<evidence type="ECO:0000256" key="5">
    <source>
        <dbReference type="ARBA" id="ARBA00022737"/>
    </source>
</evidence>
<dbReference type="PROSITE" id="PS01187">
    <property type="entry name" value="EGF_CA"/>
    <property type="match status" value="1"/>
</dbReference>
<evidence type="ECO:0000256" key="1">
    <source>
        <dbReference type="ARBA" id="ARBA00004613"/>
    </source>
</evidence>
<keyword evidence="4" id="KW-0732">Signal</keyword>
<evidence type="ECO:0000313" key="10">
    <source>
        <dbReference type="EMBL" id="EKC25841.1"/>
    </source>
</evidence>
<dbReference type="InterPro" id="IPR009030">
    <property type="entry name" value="Growth_fac_rcpt_cys_sf"/>
</dbReference>
<dbReference type="GO" id="GO:0005509">
    <property type="term" value="F:calcium ion binding"/>
    <property type="evidence" value="ECO:0007669"/>
    <property type="project" value="InterPro"/>
</dbReference>
<dbReference type="Pfam" id="PF07645">
    <property type="entry name" value="EGF_CA"/>
    <property type="match status" value="1"/>
</dbReference>
<dbReference type="InterPro" id="IPR013032">
    <property type="entry name" value="EGF-like_CS"/>
</dbReference>
<feature type="non-terminal residue" evidence="10">
    <location>
        <position position="1"/>
    </location>
</feature>
<comment type="caution">
    <text evidence="8">Lacks conserved residue(s) required for the propagation of feature annotation.</text>
</comment>
<dbReference type="PANTHER" id="PTHR47333:SF4">
    <property type="entry name" value="EGF-LIKE DOMAIN-CONTAINING PROTEIN"/>
    <property type="match status" value="1"/>
</dbReference>
<feature type="domain" description="EGF-like" evidence="9">
    <location>
        <begin position="48"/>
        <end position="85"/>
    </location>
</feature>
<accession>K1QW91</accession>
<proteinExistence type="predicted"/>
<dbReference type="Gene3D" id="2.10.25.10">
    <property type="entry name" value="Laminin"/>
    <property type="match status" value="3"/>
</dbReference>
<evidence type="ECO:0000259" key="9">
    <source>
        <dbReference type="PROSITE" id="PS50026"/>
    </source>
</evidence>
<keyword evidence="3 8" id="KW-0245">EGF-like domain</keyword>
<dbReference type="FunFam" id="2.10.25.10:FF:000014">
    <property type="entry name" value="Latent-transforming growth factor beta-binding protein 3"/>
    <property type="match status" value="1"/>
</dbReference>
<evidence type="ECO:0000256" key="2">
    <source>
        <dbReference type="ARBA" id="ARBA00022525"/>
    </source>
</evidence>
<evidence type="ECO:0000256" key="3">
    <source>
        <dbReference type="ARBA" id="ARBA00022536"/>
    </source>
</evidence>
<dbReference type="PROSITE" id="PS00010">
    <property type="entry name" value="ASX_HYDROXYL"/>
    <property type="match status" value="3"/>
</dbReference>
<evidence type="ECO:0000256" key="7">
    <source>
        <dbReference type="ARBA" id="ARBA00023180"/>
    </source>
</evidence>
<keyword evidence="6" id="KW-1015">Disulfide bond</keyword>
<dbReference type="Pfam" id="PF12661">
    <property type="entry name" value="hEGF"/>
    <property type="match status" value="1"/>
</dbReference>
<organism evidence="10">
    <name type="scientific">Magallana gigas</name>
    <name type="common">Pacific oyster</name>
    <name type="synonym">Crassostrea gigas</name>
    <dbReference type="NCBI Taxonomy" id="29159"/>
    <lineage>
        <taxon>Eukaryota</taxon>
        <taxon>Metazoa</taxon>
        <taxon>Spiralia</taxon>
        <taxon>Lophotrochozoa</taxon>
        <taxon>Mollusca</taxon>
        <taxon>Bivalvia</taxon>
        <taxon>Autobranchia</taxon>
        <taxon>Pteriomorphia</taxon>
        <taxon>Ostreida</taxon>
        <taxon>Ostreoidea</taxon>
        <taxon>Ostreidae</taxon>
        <taxon>Magallana</taxon>
    </lineage>
</organism>
<dbReference type="InterPro" id="IPR018097">
    <property type="entry name" value="EGF_Ca-bd_CS"/>
</dbReference>
<dbReference type="FunFam" id="2.10.25.10:FF:000139">
    <property type="entry name" value="Fibulin-1"/>
    <property type="match status" value="1"/>
</dbReference>
<feature type="domain" description="EGF-like" evidence="9">
    <location>
        <begin position="4"/>
        <end position="47"/>
    </location>
</feature>
<sequence length="144" mass="15777">LFTDVNECGNTGLNLCTYKDNCVNVPGSYNCSCPSGYFLENDGRTCSDIDECLKRPCDQNCTNTDGGYKCSCNSGFKLVSQSKCEDIDECGAPTPPCDQLCSNLEGSYKCLCNDGYLLNTTTRTCYGIKQSTSLLTVVFKNYFL</sequence>
<gene>
    <name evidence="10" type="ORF">CGI_10012498</name>
</gene>
<dbReference type="PROSITE" id="PS01186">
    <property type="entry name" value="EGF_2"/>
    <property type="match status" value="2"/>
</dbReference>
<dbReference type="Pfam" id="PF12662">
    <property type="entry name" value="cEGF"/>
    <property type="match status" value="1"/>
</dbReference>
<keyword evidence="7" id="KW-0325">Glycoprotein</keyword>
<name>K1QW91_MAGGI</name>
<dbReference type="PROSITE" id="PS50026">
    <property type="entry name" value="EGF_3"/>
    <property type="match status" value="2"/>
</dbReference>
<dbReference type="InterPro" id="IPR049883">
    <property type="entry name" value="NOTCH1_EGF-like"/>
</dbReference>
<dbReference type="FunFam" id="2.10.25.10:FF:000240">
    <property type="entry name" value="Vitamin K-dependent protein S"/>
    <property type="match status" value="1"/>
</dbReference>
<dbReference type="InterPro" id="IPR000152">
    <property type="entry name" value="EGF-type_Asp/Asn_hydroxyl_site"/>
</dbReference>
<dbReference type="InterPro" id="IPR001881">
    <property type="entry name" value="EGF-like_Ca-bd_dom"/>
</dbReference>
<dbReference type="SUPFAM" id="SSF57184">
    <property type="entry name" value="Growth factor receptor domain"/>
    <property type="match status" value="1"/>
</dbReference>
<protein>
    <submittedName>
        <fullName evidence="10">Fibulin-1</fullName>
    </submittedName>
</protein>
<evidence type="ECO:0000256" key="8">
    <source>
        <dbReference type="PROSITE-ProRule" id="PRU00076"/>
    </source>
</evidence>
<dbReference type="EMBL" id="JH816021">
    <property type="protein sequence ID" value="EKC25841.1"/>
    <property type="molecule type" value="Genomic_DNA"/>
</dbReference>
<evidence type="ECO:0000256" key="6">
    <source>
        <dbReference type="ARBA" id="ARBA00023157"/>
    </source>
</evidence>
<dbReference type="SMART" id="SM00181">
    <property type="entry name" value="EGF"/>
    <property type="match status" value="3"/>
</dbReference>
<reference evidence="10" key="1">
    <citation type="journal article" date="2012" name="Nature">
        <title>The oyster genome reveals stress adaptation and complexity of shell formation.</title>
        <authorList>
            <person name="Zhang G."/>
            <person name="Fang X."/>
            <person name="Guo X."/>
            <person name="Li L."/>
            <person name="Luo R."/>
            <person name="Xu F."/>
            <person name="Yang P."/>
            <person name="Zhang L."/>
            <person name="Wang X."/>
            <person name="Qi H."/>
            <person name="Xiong Z."/>
            <person name="Que H."/>
            <person name="Xie Y."/>
            <person name="Holland P.W."/>
            <person name="Paps J."/>
            <person name="Zhu Y."/>
            <person name="Wu F."/>
            <person name="Chen Y."/>
            <person name="Wang J."/>
            <person name="Peng C."/>
            <person name="Meng J."/>
            <person name="Yang L."/>
            <person name="Liu J."/>
            <person name="Wen B."/>
            <person name="Zhang N."/>
            <person name="Huang Z."/>
            <person name="Zhu Q."/>
            <person name="Feng Y."/>
            <person name="Mount A."/>
            <person name="Hedgecock D."/>
            <person name="Xu Z."/>
            <person name="Liu Y."/>
            <person name="Domazet-Loso T."/>
            <person name="Du Y."/>
            <person name="Sun X."/>
            <person name="Zhang S."/>
            <person name="Liu B."/>
            <person name="Cheng P."/>
            <person name="Jiang X."/>
            <person name="Li J."/>
            <person name="Fan D."/>
            <person name="Wang W."/>
            <person name="Fu W."/>
            <person name="Wang T."/>
            <person name="Wang B."/>
            <person name="Zhang J."/>
            <person name="Peng Z."/>
            <person name="Li Y."/>
            <person name="Li N."/>
            <person name="Wang J."/>
            <person name="Chen M."/>
            <person name="He Y."/>
            <person name="Tan F."/>
            <person name="Song X."/>
            <person name="Zheng Q."/>
            <person name="Huang R."/>
            <person name="Yang H."/>
            <person name="Du X."/>
            <person name="Chen L."/>
            <person name="Yang M."/>
            <person name="Gaffney P.M."/>
            <person name="Wang S."/>
            <person name="Luo L."/>
            <person name="She Z."/>
            <person name="Ming Y."/>
            <person name="Huang W."/>
            <person name="Zhang S."/>
            <person name="Huang B."/>
            <person name="Zhang Y."/>
            <person name="Qu T."/>
            <person name="Ni P."/>
            <person name="Miao G."/>
            <person name="Wang J."/>
            <person name="Wang Q."/>
            <person name="Steinberg C.E."/>
            <person name="Wang H."/>
            <person name="Li N."/>
            <person name="Qian L."/>
            <person name="Zhang G."/>
            <person name="Li Y."/>
            <person name="Yang H."/>
            <person name="Liu X."/>
            <person name="Wang J."/>
            <person name="Yin Y."/>
            <person name="Wang J."/>
        </authorList>
    </citation>
    <scope>NUCLEOTIDE SEQUENCE [LARGE SCALE GENOMIC DNA]</scope>
    <source>
        <strain evidence="10">05x7-T-G4-1.051#20</strain>
    </source>
</reference>